<dbReference type="AlphaFoldDB" id="A0A7W3N4S0"/>
<evidence type="ECO:0000256" key="1">
    <source>
        <dbReference type="ARBA" id="ARBA00023015"/>
    </source>
</evidence>
<evidence type="ECO:0000313" key="7">
    <source>
        <dbReference type="Proteomes" id="UP000539313"/>
    </source>
</evidence>
<evidence type="ECO:0000259" key="5">
    <source>
        <dbReference type="PROSITE" id="PS50977"/>
    </source>
</evidence>
<dbReference type="InterPro" id="IPR009057">
    <property type="entry name" value="Homeodomain-like_sf"/>
</dbReference>
<dbReference type="InterPro" id="IPR001647">
    <property type="entry name" value="HTH_TetR"/>
</dbReference>
<evidence type="ECO:0000256" key="3">
    <source>
        <dbReference type="ARBA" id="ARBA00023163"/>
    </source>
</evidence>
<dbReference type="EMBL" id="JACJII010000001">
    <property type="protein sequence ID" value="MBA9007549.1"/>
    <property type="molecule type" value="Genomic_DNA"/>
</dbReference>
<evidence type="ECO:0000256" key="4">
    <source>
        <dbReference type="PROSITE-ProRule" id="PRU00335"/>
    </source>
</evidence>
<dbReference type="InterPro" id="IPR036271">
    <property type="entry name" value="Tet_transcr_reg_TetR-rel_C_sf"/>
</dbReference>
<reference evidence="6 7" key="1">
    <citation type="submission" date="2020-08" db="EMBL/GenBank/DDBJ databases">
        <title>Sequencing the genomes of 1000 actinobacteria strains.</title>
        <authorList>
            <person name="Klenk H.-P."/>
        </authorList>
    </citation>
    <scope>NUCLEOTIDE SEQUENCE [LARGE SCALE GENOMIC DNA]</scope>
    <source>
        <strain evidence="6 7">DSM 45823</strain>
    </source>
</reference>
<dbReference type="PROSITE" id="PS50977">
    <property type="entry name" value="HTH_TETR_2"/>
    <property type="match status" value="1"/>
</dbReference>
<organism evidence="6 7">
    <name type="scientific">Thermomonospora cellulosilytica</name>
    <dbReference type="NCBI Taxonomy" id="1411118"/>
    <lineage>
        <taxon>Bacteria</taxon>
        <taxon>Bacillati</taxon>
        <taxon>Actinomycetota</taxon>
        <taxon>Actinomycetes</taxon>
        <taxon>Streptosporangiales</taxon>
        <taxon>Thermomonosporaceae</taxon>
        <taxon>Thermomonospora</taxon>
    </lineage>
</organism>
<keyword evidence="3" id="KW-0804">Transcription</keyword>
<dbReference type="SUPFAM" id="SSF48498">
    <property type="entry name" value="Tetracyclin repressor-like, C-terminal domain"/>
    <property type="match status" value="1"/>
</dbReference>
<dbReference type="InterPro" id="IPR050109">
    <property type="entry name" value="HTH-type_TetR-like_transc_reg"/>
</dbReference>
<evidence type="ECO:0000256" key="2">
    <source>
        <dbReference type="ARBA" id="ARBA00023125"/>
    </source>
</evidence>
<comment type="caution">
    <text evidence="6">The sequence shown here is derived from an EMBL/GenBank/DDBJ whole genome shotgun (WGS) entry which is preliminary data.</text>
</comment>
<sequence length="238" mass="26754">MAVTRRDRLRAATVQEIVQTARRLLVEHGPDAVTLRGVAREMQLTAPALYRYFGSHEELLKRVIGELFGDLADHVRDRITAVPPGDLSGRFLAASRGFREWALAHRREYALLFGNPMPGVDVDLEDHAANGGRRLGWVYLSLYLELWNRAPFPVRSPEGIDPGLRAQLDRYRDRMGVDLPSGAMLTFLRCWTRLQGAVSLEVLGHLSFALDDPEPLFELMLTELAAELGLEYRPPDGP</sequence>
<gene>
    <name evidence="6" type="ORF">HNR21_006431</name>
</gene>
<dbReference type="Pfam" id="PF13305">
    <property type="entry name" value="TetR_C_33"/>
    <property type="match status" value="1"/>
</dbReference>
<dbReference type="PRINTS" id="PR00455">
    <property type="entry name" value="HTHTETR"/>
</dbReference>
<name>A0A7W3N4S0_9ACTN</name>
<proteinExistence type="predicted"/>
<accession>A0A7W3N4S0</accession>
<dbReference type="Proteomes" id="UP000539313">
    <property type="component" value="Unassembled WGS sequence"/>
</dbReference>
<dbReference type="SUPFAM" id="SSF46689">
    <property type="entry name" value="Homeodomain-like"/>
    <property type="match status" value="1"/>
</dbReference>
<dbReference type="InterPro" id="IPR025996">
    <property type="entry name" value="MT1864/Rv1816-like_C"/>
</dbReference>
<dbReference type="Pfam" id="PF00440">
    <property type="entry name" value="TetR_N"/>
    <property type="match status" value="1"/>
</dbReference>
<dbReference type="PANTHER" id="PTHR30055:SF243">
    <property type="entry name" value="HTH-TYPE TRANSCRIPTIONAL REGULATOR RV1816"/>
    <property type="match status" value="1"/>
</dbReference>
<protein>
    <submittedName>
        <fullName evidence="6">AcrR family transcriptional regulator</fullName>
    </submittedName>
</protein>
<keyword evidence="2 4" id="KW-0238">DNA-binding</keyword>
<keyword evidence="7" id="KW-1185">Reference proteome</keyword>
<dbReference type="RefSeq" id="WP_182708082.1">
    <property type="nucleotide sequence ID" value="NZ_JACJII010000001.1"/>
</dbReference>
<feature type="DNA-binding region" description="H-T-H motif" evidence="4">
    <location>
        <begin position="34"/>
        <end position="53"/>
    </location>
</feature>
<dbReference type="GO" id="GO:0003700">
    <property type="term" value="F:DNA-binding transcription factor activity"/>
    <property type="evidence" value="ECO:0007669"/>
    <property type="project" value="TreeGrafter"/>
</dbReference>
<dbReference type="GO" id="GO:0000976">
    <property type="term" value="F:transcription cis-regulatory region binding"/>
    <property type="evidence" value="ECO:0007669"/>
    <property type="project" value="TreeGrafter"/>
</dbReference>
<feature type="domain" description="HTH tetR-type" evidence="5">
    <location>
        <begin position="11"/>
        <end position="71"/>
    </location>
</feature>
<keyword evidence="1" id="KW-0805">Transcription regulation</keyword>
<dbReference type="Gene3D" id="1.10.357.10">
    <property type="entry name" value="Tetracycline Repressor, domain 2"/>
    <property type="match status" value="1"/>
</dbReference>
<evidence type="ECO:0000313" key="6">
    <source>
        <dbReference type="EMBL" id="MBA9007549.1"/>
    </source>
</evidence>
<dbReference type="PANTHER" id="PTHR30055">
    <property type="entry name" value="HTH-TYPE TRANSCRIPTIONAL REGULATOR RUTR"/>
    <property type="match status" value="1"/>
</dbReference>